<protein>
    <submittedName>
        <fullName evidence="1">Permease of the drug/metabolite transporter (DMT) superfamily</fullName>
    </submittedName>
</protein>
<dbReference type="AlphaFoldDB" id="A0A1L3LV79"/>
<dbReference type="KEGG" id="same:SAMCFNEI73_pC0234"/>
<gene>
    <name evidence="1" type="ORF">SAMCFNEI73_pC0234</name>
</gene>
<dbReference type="Proteomes" id="UP000182306">
    <property type="component" value="Plasmid C"/>
</dbReference>
<keyword evidence="1" id="KW-0614">Plasmid</keyword>
<evidence type="ECO:0000313" key="2">
    <source>
        <dbReference type="Proteomes" id="UP000182306"/>
    </source>
</evidence>
<name>A0A1L3LV79_9HYPH</name>
<keyword evidence="2" id="KW-1185">Reference proteome</keyword>
<sequence>MDLHEVEIGGTRPSRVTLTSKIIADFIKFGRYLQPVFGIAAASFLFGDQLGLMFAAGVVLILGGLALAVANKRPAPPRKL</sequence>
<organism evidence="1 2">
    <name type="scientific">Sinorhizobium americanum</name>
    <dbReference type="NCBI Taxonomy" id="194963"/>
    <lineage>
        <taxon>Bacteria</taxon>
        <taxon>Pseudomonadati</taxon>
        <taxon>Pseudomonadota</taxon>
        <taxon>Alphaproteobacteria</taxon>
        <taxon>Hyphomicrobiales</taxon>
        <taxon>Rhizobiaceae</taxon>
        <taxon>Sinorhizobium/Ensifer group</taxon>
        <taxon>Sinorhizobium</taxon>
    </lineage>
</organism>
<reference evidence="1 2" key="1">
    <citation type="submission" date="2015-10" db="EMBL/GenBank/DDBJ databases">
        <title>Genomic differences between typical nodule nitrogen-fixing rhizobial strains and those coming from bean seeds.</title>
        <authorList>
            <person name="Peralta H."/>
            <person name="Aguilar-Vera A."/>
            <person name="Diaz R."/>
            <person name="Mora Y."/>
            <person name="Martinez-Batallar G."/>
            <person name="Salazar E."/>
            <person name="Vargas-Lagunas C."/>
            <person name="Encarnacion S."/>
            <person name="Girard L."/>
            <person name="Mora J."/>
        </authorList>
    </citation>
    <scope>NUCLEOTIDE SEQUENCE [LARGE SCALE GENOMIC DNA]</scope>
    <source>
        <strain evidence="1 2">CFNEI 73</strain>
        <plasmid evidence="1 2">C</plasmid>
    </source>
</reference>
<proteinExistence type="predicted"/>
<accession>A0A1L3LV79</accession>
<dbReference type="SUPFAM" id="SSF103481">
    <property type="entry name" value="Multidrug resistance efflux transporter EmrE"/>
    <property type="match status" value="1"/>
</dbReference>
<dbReference type="RefSeq" id="WP_064255468.1">
    <property type="nucleotide sequence ID" value="NZ_CP013110.1"/>
</dbReference>
<dbReference type="EMBL" id="CP013110">
    <property type="protein sequence ID" value="APG93956.1"/>
    <property type="molecule type" value="Genomic_DNA"/>
</dbReference>
<evidence type="ECO:0000313" key="1">
    <source>
        <dbReference type="EMBL" id="APG93956.1"/>
    </source>
</evidence>
<dbReference type="InterPro" id="IPR037185">
    <property type="entry name" value="EmrE-like"/>
</dbReference>
<geneLocation type="plasmid" evidence="1 2">
    <name>C</name>
</geneLocation>